<evidence type="ECO:0000313" key="2">
    <source>
        <dbReference type="EMBL" id="MBB5125386.1"/>
    </source>
</evidence>
<feature type="region of interest" description="Disordered" evidence="1">
    <location>
        <begin position="1"/>
        <end position="50"/>
    </location>
</feature>
<gene>
    <name evidence="2" type="ORF">FHS32_002118</name>
</gene>
<dbReference type="EMBL" id="JACHJE010000004">
    <property type="protein sequence ID" value="MBB5125386.1"/>
    <property type="molecule type" value="Genomic_DNA"/>
</dbReference>
<feature type="compositionally biased region" description="Basic and acidic residues" evidence="1">
    <location>
        <begin position="1"/>
        <end position="11"/>
    </location>
</feature>
<sequence>MGRKMTEEEGRGGLPWSSHRVGQPGGVHPSGVVDEPINASFPGSRARARW</sequence>
<dbReference type="Proteomes" id="UP000568022">
    <property type="component" value="Unassembled WGS sequence"/>
</dbReference>
<dbReference type="AlphaFoldDB" id="A0A7W8F9H2"/>
<evidence type="ECO:0000256" key="1">
    <source>
        <dbReference type="SAM" id="MobiDB-lite"/>
    </source>
</evidence>
<organism evidence="2 3">
    <name type="scientific">Streptomyces griseoloalbus</name>
    <dbReference type="NCBI Taxonomy" id="67303"/>
    <lineage>
        <taxon>Bacteria</taxon>
        <taxon>Bacillati</taxon>
        <taxon>Actinomycetota</taxon>
        <taxon>Actinomycetes</taxon>
        <taxon>Kitasatosporales</taxon>
        <taxon>Streptomycetaceae</taxon>
        <taxon>Streptomyces</taxon>
    </lineage>
</organism>
<protein>
    <submittedName>
        <fullName evidence="2">Uncharacterized protein</fullName>
    </submittedName>
</protein>
<comment type="caution">
    <text evidence="2">The sequence shown here is derived from an EMBL/GenBank/DDBJ whole genome shotgun (WGS) entry which is preliminary data.</text>
</comment>
<accession>A0A7W8F9H2</accession>
<name>A0A7W8F9H2_9ACTN</name>
<proteinExistence type="predicted"/>
<evidence type="ECO:0000313" key="3">
    <source>
        <dbReference type="Proteomes" id="UP000568022"/>
    </source>
</evidence>
<reference evidence="2 3" key="1">
    <citation type="submission" date="2020-08" db="EMBL/GenBank/DDBJ databases">
        <title>Genomic Encyclopedia of Type Strains, Phase III (KMG-III): the genomes of soil and plant-associated and newly described type strains.</title>
        <authorList>
            <person name="Whitman W."/>
        </authorList>
    </citation>
    <scope>NUCLEOTIDE SEQUENCE [LARGE SCALE GENOMIC DNA]</scope>
    <source>
        <strain evidence="2 3">CECT 3226</strain>
    </source>
</reference>
<keyword evidence="3" id="KW-1185">Reference proteome</keyword>